<feature type="domain" description="Enoyl reductase (ER)" evidence="7">
    <location>
        <begin position="20"/>
        <end position="352"/>
    </location>
</feature>
<evidence type="ECO:0000256" key="3">
    <source>
        <dbReference type="ARBA" id="ARBA00022723"/>
    </source>
</evidence>
<keyword evidence="10" id="KW-1185">Reference proteome</keyword>
<dbReference type="InterPro" id="IPR036291">
    <property type="entry name" value="NAD(P)-bd_dom_sf"/>
</dbReference>
<dbReference type="PANTHER" id="PTHR43161:SF9">
    <property type="entry name" value="SORBITOL DEHYDROGENASE"/>
    <property type="match status" value="1"/>
</dbReference>
<reference evidence="8" key="3">
    <citation type="submission" date="2023-02" db="EMBL/GenBank/DDBJ databases">
        <title>Proposal of a novel subspecies: Alicyclobacillus hesperidum subspecies aegle.</title>
        <authorList>
            <person name="Goto K."/>
            <person name="Fujii T."/>
            <person name="Yasui K."/>
            <person name="Mochida K."/>
            <person name="Kato-Tanaka Y."/>
            <person name="Morohoshi S."/>
            <person name="An S.Y."/>
            <person name="Kasai H."/>
            <person name="Yokota A."/>
        </authorList>
    </citation>
    <scope>NUCLEOTIDE SEQUENCE</scope>
    <source>
        <strain evidence="8">DSM 12766</strain>
    </source>
</reference>
<evidence type="ECO:0000256" key="2">
    <source>
        <dbReference type="ARBA" id="ARBA00008072"/>
    </source>
</evidence>
<gene>
    <name evidence="8" type="primary">gutB</name>
    <name evidence="8" type="ORF">Heshes_10050</name>
    <name evidence="9" type="ORF">SAMN04489725_10224</name>
</gene>
<dbReference type="InterPro" id="IPR002328">
    <property type="entry name" value="ADH_Zn_CS"/>
</dbReference>
<organism evidence="9 10">
    <name type="scientific">Alicyclobacillus hesperidum</name>
    <dbReference type="NCBI Taxonomy" id="89784"/>
    <lineage>
        <taxon>Bacteria</taxon>
        <taxon>Bacillati</taxon>
        <taxon>Bacillota</taxon>
        <taxon>Bacilli</taxon>
        <taxon>Bacillales</taxon>
        <taxon>Alicyclobacillaceae</taxon>
        <taxon>Alicyclobacillus</taxon>
    </lineage>
</organism>
<proteinExistence type="inferred from homology"/>
<dbReference type="InterPro" id="IPR011032">
    <property type="entry name" value="GroES-like_sf"/>
</dbReference>
<dbReference type="Gene3D" id="3.90.180.10">
    <property type="entry name" value="Medium-chain alcohol dehydrogenases, catalytic domain"/>
    <property type="match status" value="1"/>
</dbReference>
<dbReference type="PROSITE" id="PS00059">
    <property type="entry name" value="ADH_ZINC"/>
    <property type="match status" value="1"/>
</dbReference>
<dbReference type="Pfam" id="PF00107">
    <property type="entry name" value="ADH_zinc_N"/>
    <property type="match status" value="1"/>
</dbReference>
<dbReference type="GO" id="GO:0008270">
    <property type="term" value="F:zinc ion binding"/>
    <property type="evidence" value="ECO:0007669"/>
    <property type="project" value="InterPro"/>
</dbReference>
<comment type="cofactor">
    <cofactor evidence="1 6">
        <name>Zn(2+)</name>
        <dbReference type="ChEBI" id="CHEBI:29105"/>
    </cofactor>
</comment>
<reference evidence="10" key="1">
    <citation type="submission" date="2016-10" db="EMBL/GenBank/DDBJ databases">
        <authorList>
            <person name="Varghese N."/>
        </authorList>
    </citation>
    <scope>NUCLEOTIDE SEQUENCE [LARGE SCALE GENOMIC DNA]</scope>
    <source>
        <strain evidence="10">DSM 12489</strain>
    </source>
</reference>
<dbReference type="Gene3D" id="3.40.50.720">
    <property type="entry name" value="NAD(P)-binding Rossmann-like Domain"/>
    <property type="match status" value="1"/>
</dbReference>
<dbReference type="CDD" id="cd05285">
    <property type="entry name" value="sorbitol_DH"/>
    <property type="match status" value="1"/>
</dbReference>
<evidence type="ECO:0000313" key="10">
    <source>
        <dbReference type="Proteomes" id="UP000182589"/>
    </source>
</evidence>
<sequence>MKALKDGDSIPERMLAAYLTDPMQIELRQIPVPQIRDDEVLIRVESVGVCGSDVHYYEHGRIGRYVVERPLILGHECAGTVVRVGDGVHHLRVGDRVAVEPGVTCGRCPACKSGRYNLCPDVQFLATPPVDGAFAQYLAHRADFVYRIPDDMSFEQAALVEPFSVGLHALNRVRLQAGERVAIMGMGPVGLMCVIAAKMKGASEIVVGDVEPRRLDVALQMGATHAIHVGTQAVGEVVQDLFGGEGVDVGIETAGNPAALTSLFAMVRRGGRMGLVGMPPIAENTINVTQFVDDEIEMCGVFRYANTYPAGISLLRRIDTSSLITDAYPLSRVGEALERARTNKAGSIKVMVYPQR</sequence>
<dbReference type="EMBL" id="BSRA01000004">
    <property type="protein sequence ID" value="GLV13321.1"/>
    <property type="molecule type" value="Genomic_DNA"/>
</dbReference>
<evidence type="ECO:0000256" key="6">
    <source>
        <dbReference type="RuleBase" id="RU361277"/>
    </source>
</evidence>
<reference evidence="9" key="2">
    <citation type="submission" date="2016-10" db="EMBL/GenBank/DDBJ databases">
        <authorList>
            <person name="de Groot N.N."/>
        </authorList>
    </citation>
    <scope>NUCLEOTIDE SEQUENCE [LARGE SCALE GENOMIC DNA]</scope>
    <source>
        <strain evidence="9">DSM 12489</strain>
    </source>
</reference>
<dbReference type="SUPFAM" id="SSF51735">
    <property type="entry name" value="NAD(P)-binding Rossmann-fold domains"/>
    <property type="match status" value="1"/>
</dbReference>
<dbReference type="STRING" id="89784.SAMN04489725_10224"/>
<keyword evidence="3 6" id="KW-0479">Metal-binding</keyword>
<evidence type="ECO:0000313" key="9">
    <source>
        <dbReference type="EMBL" id="SDW09909.1"/>
    </source>
</evidence>
<dbReference type="InterPro" id="IPR013154">
    <property type="entry name" value="ADH-like_N"/>
</dbReference>
<dbReference type="InterPro" id="IPR013149">
    <property type="entry name" value="ADH-like_C"/>
</dbReference>
<evidence type="ECO:0000256" key="4">
    <source>
        <dbReference type="ARBA" id="ARBA00022833"/>
    </source>
</evidence>
<dbReference type="Proteomes" id="UP000182589">
    <property type="component" value="Unassembled WGS sequence"/>
</dbReference>
<accession>A0A1H2QTY7</accession>
<keyword evidence="4 6" id="KW-0862">Zinc</keyword>
<dbReference type="GO" id="GO:0016616">
    <property type="term" value="F:oxidoreductase activity, acting on the CH-OH group of donors, NAD or NADP as acceptor"/>
    <property type="evidence" value="ECO:0007669"/>
    <property type="project" value="InterPro"/>
</dbReference>
<keyword evidence="5" id="KW-0560">Oxidoreductase</keyword>
<dbReference type="AlphaFoldDB" id="A0A1H2QTY7"/>
<dbReference type="SUPFAM" id="SSF50129">
    <property type="entry name" value="GroES-like"/>
    <property type="match status" value="1"/>
</dbReference>
<protein>
    <submittedName>
        <fullName evidence="9">L-iditol 2-dehydrogenase</fullName>
    </submittedName>
    <submittedName>
        <fullName evidence="8">Sorbitol dehydrogenase</fullName>
    </submittedName>
</protein>
<evidence type="ECO:0000313" key="8">
    <source>
        <dbReference type="EMBL" id="GLV13321.1"/>
    </source>
</evidence>
<dbReference type="Pfam" id="PF08240">
    <property type="entry name" value="ADH_N"/>
    <property type="match status" value="1"/>
</dbReference>
<comment type="similarity">
    <text evidence="2 6">Belongs to the zinc-containing alcohol dehydrogenase family.</text>
</comment>
<dbReference type="InterPro" id="IPR020843">
    <property type="entry name" value="ER"/>
</dbReference>
<dbReference type="EMBL" id="FNOJ01000002">
    <property type="protein sequence ID" value="SDW09909.1"/>
    <property type="molecule type" value="Genomic_DNA"/>
</dbReference>
<evidence type="ECO:0000256" key="5">
    <source>
        <dbReference type="ARBA" id="ARBA00023002"/>
    </source>
</evidence>
<evidence type="ECO:0000256" key="1">
    <source>
        <dbReference type="ARBA" id="ARBA00001947"/>
    </source>
</evidence>
<dbReference type="SMART" id="SM00829">
    <property type="entry name" value="PKS_ER"/>
    <property type="match status" value="1"/>
</dbReference>
<dbReference type="PANTHER" id="PTHR43161">
    <property type="entry name" value="SORBITOL DEHYDROGENASE"/>
    <property type="match status" value="1"/>
</dbReference>
<dbReference type="Proteomes" id="UP001157137">
    <property type="component" value="Unassembled WGS sequence"/>
</dbReference>
<evidence type="ECO:0000259" key="7">
    <source>
        <dbReference type="SMART" id="SM00829"/>
    </source>
</evidence>
<dbReference type="InterPro" id="IPR045306">
    <property type="entry name" value="SDH-like"/>
</dbReference>
<name>A0A1H2QTY7_9BACL</name>